<reference evidence="1 2" key="1">
    <citation type="journal article" date="2019" name="Emerg. Microbes Infect.">
        <title>Comprehensive subspecies identification of 175 nontuberculous mycobacteria species based on 7547 genomic profiles.</title>
        <authorList>
            <person name="Matsumoto Y."/>
            <person name="Kinjo T."/>
            <person name="Motooka D."/>
            <person name="Nabeya D."/>
            <person name="Jung N."/>
            <person name="Uechi K."/>
            <person name="Horii T."/>
            <person name="Iida T."/>
            <person name="Fujita J."/>
            <person name="Nakamura S."/>
        </authorList>
    </citation>
    <scope>NUCLEOTIDE SEQUENCE [LARGE SCALE GENOMIC DNA]</scope>
    <source>
        <strain evidence="1 2">JCM 18565</strain>
    </source>
</reference>
<organism evidence="1 2">
    <name type="scientific">Mycobacterium paragordonae</name>
    <dbReference type="NCBI Taxonomy" id="1389713"/>
    <lineage>
        <taxon>Bacteria</taxon>
        <taxon>Bacillati</taxon>
        <taxon>Actinomycetota</taxon>
        <taxon>Actinomycetes</taxon>
        <taxon>Mycobacteriales</taxon>
        <taxon>Mycobacteriaceae</taxon>
        <taxon>Mycobacterium</taxon>
    </lineage>
</organism>
<dbReference type="Proteomes" id="UP000465240">
    <property type="component" value="Unassembled WGS sequence"/>
</dbReference>
<evidence type="ECO:0008006" key="3">
    <source>
        <dbReference type="Google" id="ProtNLM"/>
    </source>
</evidence>
<sequence length="86" mass="9369">MDELRAAYERMEAKLADQLREHFEASYGGVEGVGDRDGGLGSLWLSPDLMAYSHIEIERRLNVVLGSLRDAAAGAAEDDDDAEDVS</sequence>
<dbReference type="EMBL" id="BLKX01000003">
    <property type="protein sequence ID" value="GFG83223.1"/>
    <property type="molecule type" value="Genomic_DNA"/>
</dbReference>
<keyword evidence="2" id="KW-1185">Reference proteome</keyword>
<accession>A0ABQ1CGH4</accession>
<proteinExistence type="predicted"/>
<comment type="caution">
    <text evidence="1">The sequence shown here is derived from an EMBL/GenBank/DDBJ whole genome shotgun (WGS) entry which is preliminary data.</text>
</comment>
<evidence type="ECO:0000313" key="1">
    <source>
        <dbReference type="EMBL" id="GFG83223.1"/>
    </source>
</evidence>
<name>A0ABQ1CGH4_9MYCO</name>
<protein>
    <recommendedName>
        <fullName evidence="3">DUF2710 domain-containing protein</fullName>
    </recommendedName>
</protein>
<evidence type="ECO:0000313" key="2">
    <source>
        <dbReference type="Proteomes" id="UP000465240"/>
    </source>
</evidence>
<gene>
    <name evidence="1" type="ORF">MPRG_64990</name>
</gene>